<evidence type="ECO:0008006" key="3">
    <source>
        <dbReference type="Google" id="ProtNLM"/>
    </source>
</evidence>
<evidence type="ECO:0000313" key="1">
    <source>
        <dbReference type="EMBL" id="MFD1185517.1"/>
    </source>
</evidence>
<dbReference type="EMBL" id="JBHTLD010000025">
    <property type="protein sequence ID" value="MFD1185517.1"/>
    <property type="molecule type" value="Genomic_DNA"/>
</dbReference>
<sequence>MLLHNDGLIELNYDVASDILFVKWPDLTNVSEHEITYSFQKLIDTLRHYDIKNLLIDTRTNDIVVTEQEYEAMMLQLSRDLLSTRLQRVARLQVLNPDREKRVVAAIEKISGYLHISVQYKSFTSEAEAFAWLKEA</sequence>
<gene>
    <name evidence="1" type="ORF">ACFQ2O_04790</name>
</gene>
<accession>A0ABW3SNQ4</accession>
<protein>
    <recommendedName>
        <fullName evidence="3">STAS/SEC14 domain-containing protein</fullName>
    </recommendedName>
</protein>
<keyword evidence="2" id="KW-1185">Reference proteome</keyword>
<evidence type="ECO:0000313" key="2">
    <source>
        <dbReference type="Proteomes" id="UP001597094"/>
    </source>
</evidence>
<name>A0ABW3SNQ4_9BACT</name>
<reference evidence="2" key="1">
    <citation type="journal article" date="2019" name="Int. J. Syst. Evol. Microbiol.">
        <title>The Global Catalogue of Microorganisms (GCM) 10K type strain sequencing project: providing services to taxonomists for standard genome sequencing and annotation.</title>
        <authorList>
            <consortium name="The Broad Institute Genomics Platform"/>
            <consortium name="The Broad Institute Genome Sequencing Center for Infectious Disease"/>
            <person name="Wu L."/>
            <person name="Ma J."/>
        </authorList>
    </citation>
    <scope>NUCLEOTIDE SEQUENCE [LARGE SCALE GENOMIC DNA]</scope>
    <source>
        <strain evidence="2">JCM 31319</strain>
    </source>
</reference>
<dbReference type="RefSeq" id="WP_377523271.1">
    <property type="nucleotide sequence ID" value="NZ_JBHTLD010000025.1"/>
</dbReference>
<organism evidence="1 2">
    <name type="scientific">Pontibacter rugosus</name>
    <dbReference type="NCBI Taxonomy" id="1745966"/>
    <lineage>
        <taxon>Bacteria</taxon>
        <taxon>Pseudomonadati</taxon>
        <taxon>Bacteroidota</taxon>
        <taxon>Cytophagia</taxon>
        <taxon>Cytophagales</taxon>
        <taxon>Hymenobacteraceae</taxon>
        <taxon>Pontibacter</taxon>
    </lineage>
</organism>
<dbReference type="Proteomes" id="UP001597094">
    <property type="component" value="Unassembled WGS sequence"/>
</dbReference>
<comment type="caution">
    <text evidence="1">The sequence shown here is derived from an EMBL/GenBank/DDBJ whole genome shotgun (WGS) entry which is preliminary data.</text>
</comment>
<proteinExistence type="predicted"/>